<dbReference type="GeneID" id="129791409"/>
<feature type="chain" id="PRO_5028841199" evidence="1">
    <location>
        <begin position="20"/>
        <end position="102"/>
    </location>
</feature>
<organism evidence="2">
    <name type="scientific">Lutzomyia longipalpis</name>
    <name type="common">Sand fly</name>
    <dbReference type="NCBI Taxonomy" id="7200"/>
    <lineage>
        <taxon>Eukaryota</taxon>
        <taxon>Metazoa</taxon>
        <taxon>Ecdysozoa</taxon>
        <taxon>Arthropoda</taxon>
        <taxon>Hexapoda</taxon>
        <taxon>Insecta</taxon>
        <taxon>Pterygota</taxon>
        <taxon>Neoptera</taxon>
        <taxon>Endopterygota</taxon>
        <taxon>Diptera</taxon>
        <taxon>Nematocera</taxon>
        <taxon>Psychodoidea</taxon>
        <taxon>Psychodidae</taxon>
        <taxon>Lutzomyia</taxon>
        <taxon>Lutzomyia</taxon>
    </lineage>
</organism>
<dbReference type="Pfam" id="PF15955">
    <property type="entry name" value="Cuticle_4"/>
    <property type="match status" value="1"/>
</dbReference>
<dbReference type="InterPro" id="IPR031874">
    <property type="entry name" value="Cuticle_Acp1"/>
</dbReference>
<dbReference type="EMBL" id="GITU01002190">
    <property type="protein sequence ID" value="MBC1170893.1"/>
    <property type="molecule type" value="Transcribed_RNA"/>
</dbReference>
<feature type="signal peptide" evidence="1">
    <location>
        <begin position="1"/>
        <end position="19"/>
    </location>
</feature>
<dbReference type="PANTHER" id="PTHR12336">
    <property type="entry name" value="ADULT CUTICLE PROTEIN 1-RELATED"/>
    <property type="match status" value="1"/>
</dbReference>
<name>A0A7G3AHY9_LUTLO</name>
<evidence type="ECO:0000313" key="2">
    <source>
        <dbReference type="EMBL" id="MBC1170893.1"/>
    </source>
</evidence>
<protein>
    <submittedName>
        <fullName evidence="2">Putative cuticle protein</fullName>
    </submittedName>
</protein>
<evidence type="ECO:0000256" key="1">
    <source>
        <dbReference type="SAM" id="SignalP"/>
    </source>
</evidence>
<dbReference type="KEGG" id="lll:129791409"/>
<dbReference type="AlphaFoldDB" id="A0A7G3AHY9"/>
<accession>A0A7G3AHY9</accession>
<dbReference type="VEuPathDB" id="VectorBase:LLONM1_001377"/>
<dbReference type="OrthoDB" id="7741199at2759"/>
<sequence length="102" mass="10286">MKAILCALVLVAAVAATQASVLAHPYAYSSVWPGAAPYHWTGAPLAYTAPLAYAAHTYAAPALIAHEGSYVAANRGSVHVAPLPGHINSASSINLAPAPGTL</sequence>
<dbReference type="PANTHER" id="PTHR12336:SF0">
    <property type="entry name" value="ADULT CUTICLE PROTEIN 1-RELATED"/>
    <property type="match status" value="1"/>
</dbReference>
<dbReference type="RefSeq" id="XP_055685547.1">
    <property type="nucleotide sequence ID" value="XM_055829572.1"/>
</dbReference>
<reference evidence="2" key="1">
    <citation type="journal article" date="2020" name="BMC">
        <title>Leishmania infection induces a limited differential gene expression in the sand fly midgut.</title>
        <authorList>
            <person name="Coutinho-Abreu I.V."/>
            <person name="Serafim T.D."/>
            <person name="Meneses C."/>
            <person name="Kamhawi S."/>
            <person name="Oliveira F."/>
            <person name="Valenzuela J.G."/>
        </authorList>
    </citation>
    <scope>NUCLEOTIDE SEQUENCE</scope>
    <source>
        <strain evidence="2">Jacobina</strain>
        <tissue evidence="2">Midgut</tissue>
    </source>
</reference>
<proteinExistence type="predicted"/>
<keyword evidence="1" id="KW-0732">Signal</keyword>